<reference evidence="7 8" key="1">
    <citation type="submission" date="2019-10" db="EMBL/GenBank/DDBJ databases">
        <title>Georgenia wutianyii sp. nov. and Georgenia yuyongxinii sp. nov. isolated from plateau pika (Ochotona curzoniae) in the Qinghai-Tibet plateau of China.</title>
        <authorList>
            <person name="Tian Z."/>
        </authorList>
    </citation>
    <scope>NUCLEOTIDE SEQUENCE [LARGE SCALE GENOMIC DNA]</scope>
    <source>
        <strain evidence="7 8">JCM 15130</strain>
    </source>
</reference>
<dbReference type="Pfam" id="PF13515">
    <property type="entry name" value="FUSC_2"/>
    <property type="match status" value="1"/>
</dbReference>
<evidence type="ECO:0000256" key="3">
    <source>
        <dbReference type="ARBA" id="ARBA00022989"/>
    </source>
</evidence>
<dbReference type="Proteomes" id="UP000429644">
    <property type="component" value="Unassembled WGS sequence"/>
</dbReference>
<keyword evidence="3 5" id="KW-1133">Transmembrane helix</keyword>
<keyword evidence="8" id="KW-1185">Reference proteome</keyword>
<feature type="transmembrane region" description="Helical" evidence="5">
    <location>
        <begin position="114"/>
        <end position="135"/>
    </location>
</feature>
<dbReference type="InterPro" id="IPR049453">
    <property type="entry name" value="Memb_transporter_dom"/>
</dbReference>
<sequence>MATGLAWLAAQAVPGPTADYPYYAPLGAVIATTSTLVGSVRESLQAVASIALGAAVAFGIGALVPGPGAPSVAVVVALGVLLAGWRRLGAMGSWVPTAALFTLVIGGHDPRGFIGAYTGLTLLGALIGVGVNFVFPPLPLAPAQLAAERVRRLLVDQLRDLAEGLDRDEPPDAAEWVRRRRDLAPPLRSMHDAVADADAARRWNRRSRRYDVAFRRMDRMAAALQRAALVVEDLTGTVAETERADLEEVALGPRLRPPAARALHTLAEVFAHVEGSADHTEDVTAAHDALDTFAAEVARNAAPGHFVAASVVVALRRTLAAATDPPGAGPAG</sequence>
<protein>
    <recommendedName>
        <fullName evidence="6">Integral membrane bound transporter domain-containing protein</fullName>
    </recommendedName>
</protein>
<comment type="subcellular location">
    <subcellularLocation>
        <location evidence="1">Membrane</location>
        <topology evidence="1">Multi-pass membrane protein</topology>
    </subcellularLocation>
</comment>
<feature type="transmembrane region" description="Helical" evidence="5">
    <location>
        <begin position="46"/>
        <end position="63"/>
    </location>
</feature>
<gene>
    <name evidence="7" type="ORF">GB882_14345</name>
</gene>
<feature type="transmembrane region" description="Helical" evidence="5">
    <location>
        <begin position="22"/>
        <end position="39"/>
    </location>
</feature>
<organism evidence="7 8">
    <name type="scientific">Georgenia ruanii</name>
    <dbReference type="NCBI Taxonomy" id="348442"/>
    <lineage>
        <taxon>Bacteria</taxon>
        <taxon>Bacillati</taxon>
        <taxon>Actinomycetota</taxon>
        <taxon>Actinomycetes</taxon>
        <taxon>Micrococcales</taxon>
        <taxon>Bogoriellaceae</taxon>
        <taxon>Georgenia</taxon>
    </lineage>
</organism>
<proteinExistence type="predicted"/>
<evidence type="ECO:0000256" key="4">
    <source>
        <dbReference type="ARBA" id="ARBA00023136"/>
    </source>
</evidence>
<evidence type="ECO:0000313" key="8">
    <source>
        <dbReference type="Proteomes" id="UP000429644"/>
    </source>
</evidence>
<keyword evidence="2 5" id="KW-0812">Transmembrane</keyword>
<comment type="caution">
    <text evidence="7">The sequence shown here is derived from an EMBL/GenBank/DDBJ whole genome shotgun (WGS) entry which is preliminary data.</text>
</comment>
<keyword evidence="4 5" id="KW-0472">Membrane</keyword>
<dbReference type="AlphaFoldDB" id="A0A7J9UZI8"/>
<accession>A0A7J9UZI8</accession>
<dbReference type="GO" id="GO:0016020">
    <property type="term" value="C:membrane"/>
    <property type="evidence" value="ECO:0007669"/>
    <property type="project" value="UniProtKB-SubCell"/>
</dbReference>
<evidence type="ECO:0000259" key="6">
    <source>
        <dbReference type="Pfam" id="PF13515"/>
    </source>
</evidence>
<name>A0A7J9UZI8_9MICO</name>
<feature type="domain" description="Integral membrane bound transporter" evidence="6">
    <location>
        <begin position="5"/>
        <end position="129"/>
    </location>
</feature>
<evidence type="ECO:0000256" key="1">
    <source>
        <dbReference type="ARBA" id="ARBA00004141"/>
    </source>
</evidence>
<evidence type="ECO:0000256" key="2">
    <source>
        <dbReference type="ARBA" id="ARBA00022692"/>
    </source>
</evidence>
<feature type="transmembrane region" description="Helical" evidence="5">
    <location>
        <begin position="92"/>
        <end position="108"/>
    </location>
</feature>
<evidence type="ECO:0000313" key="7">
    <source>
        <dbReference type="EMBL" id="MPV89852.1"/>
    </source>
</evidence>
<dbReference type="EMBL" id="WHPD01003096">
    <property type="protein sequence ID" value="MPV89852.1"/>
    <property type="molecule type" value="Genomic_DNA"/>
</dbReference>
<evidence type="ECO:0000256" key="5">
    <source>
        <dbReference type="SAM" id="Phobius"/>
    </source>
</evidence>